<dbReference type="EMBL" id="CP015136">
    <property type="protein sequence ID" value="AMY07007.1"/>
    <property type="molecule type" value="Genomic_DNA"/>
</dbReference>
<dbReference type="Gene3D" id="2.30.40.10">
    <property type="entry name" value="Urease, subunit C, domain 1"/>
    <property type="match status" value="1"/>
</dbReference>
<dbReference type="InterPro" id="IPR013108">
    <property type="entry name" value="Amidohydro_3"/>
</dbReference>
<keyword evidence="3" id="KW-0378">Hydrolase</keyword>
<keyword evidence="4" id="KW-1185">Reference proteome</keyword>
<keyword evidence="1" id="KW-0732">Signal</keyword>
<accession>A0A143PEN4</accession>
<dbReference type="Pfam" id="PF07969">
    <property type="entry name" value="Amidohydro_3"/>
    <property type="match status" value="1"/>
</dbReference>
<dbReference type="PANTHER" id="PTHR22642">
    <property type="entry name" value="IMIDAZOLONEPROPIONASE"/>
    <property type="match status" value="1"/>
</dbReference>
<proteinExistence type="predicted"/>
<dbReference type="PATRIC" id="fig|1813736.3.peg.182"/>
<name>A0A143PEN4_LUTPR</name>
<dbReference type="STRING" id="1855912.LuPra_00171"/>
<dbReference type="Gene3D" id="3.10.310.70">
    <property type="match status" value="1"/>
</dbReference>
<evidence type="ECO:0000259" key="2">
    <source>
        <dbReference type="Pfam" id="PF07969"/>
    </source>
</evidence>
<dbReference type="CDD" id="cd01300">
    <property type="entry name" value="YtcJ_like"/>
    <property type="match status" value="1"/>
</dbReference>
<feature type="chain" id="PRO_5007511179" evidence="1">
    <location>
        <begin position="22"/>
        <end position="548"/>
    </location>
</feature>
<dbReference type="OrthoDB" id="9767366at2"/>
<protein>
    <submittedName>
        <fullName evidence="3">N-substituted formamide deformylase</fullName>
        <ecNumber evidence="3">3.5.1.91</ecNumber>
    </submittedName>
</protein>
<dbReference type="GO" id="GO:0016810">
    <property type="term" value="F:hydrolase activity, acting on carbon-nitrogen (but not peptide) bonds"/>
    <property type="evidence" value="ECO:0007669"/>
    <property type="project" value="InterPro"/>
</dbReference>
<dbReference type="Gene3D" id="3.20.20.140">
    <property type="entry name" value="Metal-dependent hydrolases"/>
    <property type="match status" value="1"/>
</dbReference>
<dbReference type="EC" id="3.5.1.91" evidence="3"/>
<dbReference type="RefSeq" id="WP_110169017.1">
    <property type="nucleotide sequence ID" value="NZ_CP015136.1"/>
</dbReference>
<organism evidence="3 4">
    <name type="scientific">Luteitalea pratensis</name>
    <dbReference type="NCBI Taxonomy" id="1855912"/>
    <lineage>
        <taxon>Bacteria</taxon>
        <taxon>Pseudomonadati</taxon>
        <taxon>Acidobacteriota</taxon>
        <taxon>Vicinamibacteria</taxon>
        <taxon>Vicinamibacterales</taxon>
        <taxon>Vicinamibacteraceae</taxon>
        <taxon>Luteitalea</taxon>
    </lineage>
</organism>
<feature type="domain" description="Amidohydrolase 3" evidence="2">
    <location>
        <begin position="74"/>
        <end position="536"/>
    </location>
</feature>
<dbReference type="SUPFAM" id="SSF51556">
    <property type="entry name" value="Metallo-dependent hydrolases"/>
    <property type="match status" value="1"/>
</dbReference>
<dbReference type="AlphaFoldDB" id="A0A143PEN4"/>
<reference evidence="3 4" key="1">
    <citation type="journal article" date="2016" name="Genome Announc.">
        <title>First Complete Genome Sequence of a Subdivision 6 Acidobacterium Strain.</title>
        <authorList>
            <person name="Huang S."/>
            <person name="Vieira S."/>
            <person name="Bunk B."/>
            <person name="Riedel T."/>
            <person name="Sproer C."/>
            <person name="Overmann J."/>
        </authorList>
    </citation>
    <scope>NUCLEOTIDE SEQUENCE [LARGE SCALE GENOMIC DNA]</scope>
    <source>
        <strain evidence="4">DSM 100886 HEG_-6_39</strain>
    </source>
</reference>
<dbReference type="SUPFAM" id="SSF51338">
    <property type="entry name" value="Composite domain of metallo-dependent hydrolases"/>
    <property type="match status" value="1"/>
</dbReference>
<dbReference type="PANTHER" id="PTHR22642:SF2">
    <property type="entry name" value="PROTEIN LONG AFTER FAR-RED 3"/>
    <property type="match status" value="1"/>
</dbReference>
<dbReference type="InterPro" id="IPR033932">
    <property type="entry name" value="YtcJ-like"/>
</dbReference>
<evidence type="ECO:0000313" key="4">
    <source>
        <dbReference type="Proteomes" id="UP000076079"/>
    </source>
</evidence>
<dbReference type="InterPro" id="IPR032466">
    <property type="entry name" value="Metal_Hydrolase"/>
</dbReference>
<reference evidence="4" key="2">
    <citation type="submission" date="2016-04" db="EMBL/GenBank/DDBJ databases">
        <title>First Complete Genome Sequence of a Subdivision 6 Acidobacterium.</title>
        <authorList>
            <person name="Huang S."/>
            <person name="Vieira S."/>
            <person name="Bunk B."/>
            <person name="Riedel T."/>
            <person name="Sproeer C."/>
            <person name="Overmann J."/>
        </authorList>
    </citation>
    <scope>NUCLEOTIDE SEQUENCE [LARGE SCALE GENOMIC DNA]</scope>
    <source>
        <strain evidence="4">DSM 100886 HEG_-6_39</strain>
    </source>
</reference>
<evidence type="ECO:0000256" key="1">
    <source>
        <dbReference type="SAM" id="SignalP"/>
    </source>
</evidence>
<dbReference type="KEGG" id="abac:LuPra_00171"/>
<gene>
    <name evidence="3" type="primary">nfdA_1</name>
    <name evidence="3" type="ORF">LuPra_00171</name>
</gene>
<dbReference type="InterPro" id="IPR011059">
    <property type="entry name" value="Metal-dep_hydrolase_composite"/>
</dbReference>
<evidence type="ECO:0000313" key="3">
    <source>
        <dbReference type="EMBL" id="AMY07007.1"/>
    </source>
</evidence>
<dbReference type="Proteomes" id="UP000076079">
    <property type="component" value="Chromosome"/>
</dbReference>
<sequence length="548" mass="58170" precursor="true">MTHASLAFALSAPVLVLVACAPPPPSPDLVLINGRIFTGASAQPSAEALAITGERISAVGSSEAVRAMAGSATRVIDLHGQRVIPGLNDAHTHPGAQPRMEELRGPSVIEHDPTLPEVLERIKAAVARAPRDSWISGEIGGAVLDDPGATRFAVDAVSADHPVILVAWTGHGTLFNTAALRRLGVRDDEADPLGGSFRRMPGTTTLSGFAQEYAEFRLRRQLADTVTDDEQRAAFAAFTKEAAGFGITTAQAMMSTVSVERAPALLASATLPIRVRLIDFPLGPEPSPPAPARPAGRLTITGTKLVFDGTPVERGMWLREPYADWDTRGRANFAPEQLRRFLQRARDAGAQPMVHAAGDAAIDAVLDALDRTGGEAWRPLRPRIEHGDLLGPDQYERVRRLGVVVVQNPSHFMIPDVINTRFRGDTRRRTATVKSLVAAGIPFALGSDGPLNPFLNMMFATINAIQPSEALTLEQALRAYTAGAAFAEGQESTKGTLEVGKLADLAVLSQDIFAVPPAALPGTTSVMTIVGGRIVHERNSSGSSAGER</sequence>
<feature type="signal peptide" evidence="1">
    <location>
        <begin position="1"/>
        <end position="21"/>
    </location>
</feature>